<dbReference type="Gene3D" id="2.40.10.220">
    <property type="entry name" value="predicted glycosyltransferase like domains"/>
    <property type="match status" value="1"/>
</dbReference>
<organism evidence="3 4">
    <name type="scientific">Croceicoccus ponticola</name>
    <dbReference type="NCBI Taxonomy" id="2217664"/>
    <lineage>
        <taxon>Bacteria</taxon>
        <taxon>Pseudomonadati</taxon>
        <taxon>Pseudomonadota</taxon>
        <taxon>Alphaproteobacteria</taxon>
        <taxon>Sphingomonadales</taxon>
        <taxon>Erythrobacteraceae</taxon>
        <taxon>Croceicoccus</taxon>
    </lineage>
</organism>
<dbReference type="RefSeq" id="WP_127613231.1">
    <property type="nucleotide sequence ID" value="NZ_RXOL01000006.1"/>
</dbReference>
<protein>
    <submittedName>
        <fullName evidence="3">PilZ domain-containing protein</fullName>
    </submittedName>
</protein>
<dbReference type="AlphaFoldDB" id="A0A437GVA3"/>
<dbReference type="SUPFAM" id="SSF141371">
    <property type="entry name" value="PilZ domain-like"/>
    <property type="match status" value="1"/>
</dbReference>
<keyword evidence="1" id="KW-0812">Transmembrane</keyword>
<dbReference type="OrthoDB" id="9795572at2"/>
<dbReference type="EMBL" id="RXOL01000006">
    <property type="protein sequence ID" value="RVQ65720.1"/>
    <property type="molecule type" value="Genomic_DNA"/>
</dbReference>
<keyword evidence="4" id="KW-1185">Reference proteome</keyword>
<reference evidence="3 4" key="1">
    <citation type="submission" date="2018-12" db="EMBL/GenBank/DDBJ databases">
        <title>Croceicoccus ponticola sp. nov., a lipolytic bacterium isolated from seawater.</title>
        <authorList>
            <person name="Yoon J.-H."/>
        </authorList>
    </citation>
    <scope>NUCLEOTIDE SEQUENCE [LARGE SCALE GENOMIC DNA]</scope>
    <source>
        <strain evidence="3 4">GM-16</strain>
    </source>
</reference>
<dbReference type="GO" id="GO:0035438">
    <property type="term" value="F:cyclic-di-GMP binding"/>
    <property type="evidence" value="ECO:0007669"/>
    <property type="project" value="InterPro"/>
</dbReference>
<keyword evidence="1" id="KW-0472">Membrane</keyword>
<feature type="domain" description="PilZ" evidence="2">
    <location>
        <begin position="14"/>
        <end position="93"/>
    </location>
</feature>
<comment type="caution">
    <text evidence="3">The sequence shown here is derived from an EMBL/GenBank/DDBJ whole genome shotgun (WGS) entry which is preliminary data.</text>
</comment>
<keyword evidence="1" id="KW-1133">Transmembrane helix</keyword>
<evidence type="ECO:0000313" key="3">
    <source>
        <dbReference type="EMBL" id="RVQ65720.1"/>
    </source>
</evidence>
<evidence type="ECO:0000259" key="2">
    <source>
        <dbReference type="Pfam" id="PF07238"/>
    </source>
</evidence>
<dbReference type="Pfam" id="PF07238">
    <property type="entry name" value="PilZ"/>
    <property type="match status" value="1"/>
</dbReference>
<dbReference type="Proteomes" id="UP000283003">
    <property type="component" value="Unassembled WGS sequence"/>
</dbReference>
<sequence>MQVRIQTQPNPDERRWRVRRDVSLDIPAEHAGAEHIATVHNLSENGLLLESTASLPLGSTISLDLPDLGGCSVEVVWQKAYLYGCRFHVPLPKSAVSAAVLRSPLAKQYADNDILSQYRHLLDEEEAPRAPASLWLSTAVLLLLLAAVALFLVALMALTI</sequence>
<feature type="transmembrane region" description="Helical" evidence="1">
    <location>
        <begin position="134"/>
        <end position="158"/>
    </location>
</feature>
<accession>A0A437GVA3</accession>
<dbReference type="InterPro" id="IPR009875">
    <property type="entry name" value="PilZ_domain"/>
</dbReference>
<name>A0A437GVA3_9SPHN</name>
<gene>
    <name evidence="3" type="ORF">EKN06_12355</name>
</gene>
<proteinExistence type="predicted"/>
<evidence type="ECO:0000256" key="1">
    <source>
        <dbReference type="SAM" id="Phobius"/>
    </source>
</evidence>
<evidence type="ECO:0000313" key="4">
    <source>
        <dbReference type="Proteomes" id="UP000283003"/>
    </source>
</evidence>